<evidence type="ECO:0000313" key="5">
    <source>
        <dbReference type="Proteomes" id="UP000192359"/>
    </source>
</evidence>
<evidence type="ECO:0000256" key="2">
    <source>
        <dbReference type="SAM" id="Phobius"/>
    </source>
</evidence>
<feature type="transmembrane region" description="Helical" evidence="2">
    <location>
        <begin position="36"/>
        <end position="55"/>
    </location>
</feature>
<feature type="domain" description="YdbS-like PH" evidence="3">
    <location>
        <begin position="448"/>
        <end position="515"/>
    </location>
</feature>
<evidence type="ECO:0000259" key="3">
    <source>
        <dbReference type="Pfam" id="PF03703"/>
    </source>
</evidence>
<dbReference type="Pfam" id="PF03703">
    <property type="entry name" value="bPH_2"/>
    <property type="match status" value="2"/>
</dbReference>
<gene>
    <name evidence="4" type="ORF">A7979_04590</name>
</gene>
<feature type="transmembrane region" description="Helical" evidence="2">
    <location>
        <begin position="299"/>
        <end position="316"/>
    </location>
</feature>
<reference evidence="4 5" key="1">
    <citation type="submission" date="2016-05" db="EMBL/GenBank/DDBJ databases">
        <title>Draft genome sequence of a porcine commensal Rothia nasimurium.</title>
        <authorList>
            <person name="Gaiser R.A."/>
            <person name="Van Baarlen P."/>
            <person name="Wells J.M."/>
        </authorList>
    </citation>
    <scope>NUCLEOTIDE SEQUENCE [LARGE SCALE GENOMIC DNA]</scope>
    <source>
        <strain evidence="4 5">PT-32</strain>
    </source>
</reference>
<dbReference type="EMBL" id="LXWF01000040">
    <property type="protein sequence ID" value="ORC16584.1"/>
    <property type="molecule type" value="Genomic_DNA"/>
</dbReference>
<dbReference type="RefSeq" id="WP_083092186.1">
    <property type="nucleotide sequence ID" value="NZ_LXWF01000040.1"/>
</dbReference>
<dbReference type="InterPro" id="IPR005182">
    <property type="entry name" value="YdbS-like_PH"/>
</dbReference>
<organism evidence="4 5">
    <name type="scientific">Rothia nasimurium</name>
    <dbReference type="NCBI Taxonomy" id="85336"/>
    <lineage>
        <taxon>Bacteria</taxon>
        <taxon>Bacillati</taxon>
        <taxon>Actinomycetota</taxon>
        <taxon>Actinomycetes</taxon>
        <taxon>Micrococcales</taxon>
        <taxon>Micrococcaceae</taxon>
        <taxon>Rothia</taxon>
    </lineage>
</organism>
<dbReference type="OrthoDB" id="3190163at2"/>
<evidence type="ECO:0000313" key="4">
    <source>
        <dbReference type="EMBL" id="ORC16584.1"/>
    </source>
</evidence>
<feature type="transmembrane region" description="Helical" evidence="2">
    <location>
        <begin position="90"/>
        <end position="114"/>
    </location>
</feature>
<dbReference type="Proteomes" id="UP000192359">
    <property type="component" value="Unassembled WGS sequence"/>
</dbReference>
<dbReference type="InterPro" id="IPR014529">
    <property type="entry name" value="UCP026631"/>
</dbReference>
<keyword evidence="2" id="KW-0812">Transmembrane</keyword>
<keyword evidence="2" id="KW-0472">Membrane</keyword>
<sequence>MSEQVPTSETPAVSTAITADEEAALTWRRAHPLSPLVRAWLIIVVFMYTIANNLVKDLFTGEEPFDLRELGQSGPPDTVFLSWTGIFGGFWFLGVLAVFFLLLLLPFLSTWFFYRFAVDDRNVYVKSGMLFKTERKARLDRVQSIDVNRPLMARLLGLAELKFDVADGDSSALRVQFLGYRAARELREQLLIRVRTLKAEKVEASPGQKATHGAVAGAGERERASASVREERRDLTDRLADHISENFLGVKDAGEQLIVKVPVVRLLGSMALSLGWLVGLLFLLGLGALMLWAEMSLGAIFASNAAVILAIVSSTWKRFNTGFNFSLSTSPDGLKTRFGFTDTTTQTLPEGRVQRISVEQPLLWRITGWYRVKVTLLGKTGDQGEFAGELLPVGTLADVMRVLPLVVPAQQDGGVSPAQLMAGLAGNGAEQDFTVSPVSARWFDPLTYRRNGFAVTPLLLLVRSGRWVRRLSLVPYSKVQSFELSQGPLQKRAGLAHLSLRIAGGTLSTAVHNADAEVARALTIRLAQLGVAPALVPTSADAGKASDTSSQLPPYELLPLPGTEIGN</sequence>
<feature type="domain" description="YdbS-like PH" evidence="3">
    <location>
        <begin position="111"/>
        <end position="190"/>
    </location>
</feature>
<dbReference type="PANTHER" id="PTHR34473">
    <property type="entry name" value="UPF0699 TRANSMEMBRANE PROTEIN YDBS"/>
    <property type="match status" value="1"/>
</dbReference>
<name>A0A1Y1RP11_9MICC</name>
<dbReference type="PIRSF" id="PIRSF026631">
    <property type="entry name" value="UCP026631"/>
    <property type="match status" value="1"/>
</dbReference>
<keyword evidence="2" id="KW-1133">Transmembrane helix</keyword>
<feature type="region of interest" description="Disordered" evidence="1">
    <location>
        <begin position="540"/>
        <end position="567"/>
    </location>
</feature>
<keyword evidence="5" id="KW-1185">Reference proteome</keyword>
<accession>A0A1Y1RP11</accession>
<dbReference type="AlphaFoldDB" id="A0A1Y1RP11"/>
<protein>
    <recommendedName>
        <fullName evidence="3">YdbS-like PH domain-containing protein</fullName>
    </recommendedName>
</protein>
<comment type="caution">
    <text evidence="4">The sequence shown here is derived from an EMBL/GenBank/DDBJ whole genome shotgun (WGS) entry which is preliminary data.</text>
</comment>
<evidence type="ECO:0000256" key="1">
    <source>
        <dbReference type="SAM" id="MobiDB-lite"/>
    </source>
</evidence>
<dbReference type="PANTHER" id="PTHR34473:SF2">
    <property type="entry name" value="UPF0699 TRANSMEMBRANE PROTEIN YDBT"/>
    <property type="match status" value="1"/>
</dbReference>
<feature type="transmembrane region" description="Helical" evidence="2">
    <location>
        <begin position="274"/>
        <end position="293"/>
    </location>
</feature>
<proteinExistence type="predicted"/>